<dbReference type="AlphaFoldDB" id="E4TLJ2"/>
<sequence>MRKLNILLVEDSKEDAFLIREALEGLTFLDKLYHVENGAIAINFLKKEEPYSEAETPDLILMDINMPVMDGHEALKIIKSIEEVKHVPVLMLTTSSRKEDILRAYQEQSSSYIVKPDDIYELDNLAEAIRDYWNNTVRLPRK</sequence>
<dbReference type="OrthoDB" id="7631574at2"/>
<dbReference type="GO" id="GO:0000160">
    <property type="term" value="P:phosphorelay signal transduction system"/>
    <property type="evidence" value="ECO:0007669"/>
    <property type="project" value="InterPro"/>
</dbReference>
<dbReference type="InterPro" id="IPR001789">
    <property type="entry name" value="Sig_transdc_resp-reg_receiver"/>
</dbReference>
<dbReference type="EMBL" id="CP002349">
    <property type="protein sequence ID" value="ADR22296.1"/>
    <property type="molecule type" value="Genomic_DNA"/>
</dbReference>
<keyword evidence="1" id="KW-0597">Phosphoprotein</keyword>
<dbReference type="Pfam" id="PF00072">
    <property type="entry name" value="Response_reg"/>
    <property type="match status" value="1"/>
</dbReference>
<dbReference type="CDD" id="cd17557">
    <property type="entry name" value="REC_Rcp-like"/>
    <property type="match status" value="1"/>
</dbReference>
<dbReference type="InterPro" id="IPR011006">
    <property type="entry name" value="CheY-like_superfamily"/>
</dbReference>
<evidence type="ECO:0000313" key="4">
    <source>
        <dbReference type="Proteomes" id="UP000008720"/>
    </source>
</evidence>
<dbReference type="SMART" id="SM00448">
    <property type="entry name" value="REC"/>
    <property type="match status" value="1"/>
</dbReference>
<proteinExistence type="predicted"/>
<evidence type="ECO:0000256" key="1">
    <source>
        <dbReference type="PROSITE-ProRule" id="PRU00169"/>
    </source>
</evidence>
<gene>
    <name evidence="3" type="ordered locus">Ftrac_2317</name>
</gene>
<dbReference type="SUPFAM" id="SSF52172">
    <property type="entry name" value="CheY-like"/>
    <property type="match status" value="1"/>
</dbReference>
<accession>E4TLJ2</accession>
<dbReference type="Gene3D" id="3.40.50.2300">
    <property type="match status" value="1"/>
</dbReference>
<evidence type="ECO:0000259" key="2">
    <source>
        <dbReference type="PROSITE" id="PS50110"/>
    </source>
</evidence>
<dbReference type="RefSeq" id="WP_013454439.1">
    <property type="nucleotide sequence ID" value="NC_014759.1"/>
</dbReference>
<dbReference type="KEGG" id="mtt:Ftrac_2317"/>
<organism evidence="3 4">
    <name type="scientific">Marivirga tractuosa (strain ATCC 23168 / DSM 4126 / NBRC 15989 / NCIMB 1408 / VKM B-1430 / H-43)</name>
    <name type="common">Microscilla tractuosa</name>
    <name type="synonym">Flexibacter tractuosus</name>
    <dbReference type="NCBI Taxonomy" id="643867"/>
    <lineage>
        <taxon>Bacteria</taxon>
        <taxon>Pseudomonadati</taxon>
        <taxon>Bacteroidota</taxon>
        <taxon>Cytophagia</taxon>
        <taxon>Cytophagales</taxon>
        <taxon>Marivirgaceae</taxon>
        <taxon>Marivirga</taxon>
    </lineage>
</organism>
<reference evidence="3 4" key="1">
    <citation type="journal article" date="2011" name="Stand. Genomic Sci.">
        <title>Complete genome sequence of Marivirga tractuosa type strain (H-43).</title>
        <authorList>
            <person name="Pagani I."/>
            <person name="Chertkov O."/>
            <person name="Lapidus A."/>
            <person name="Lucas S."/>
            <person name="Del Rio T.G."/>
            <person name="Tice H."/>
            <person name="Copeland A."/>
            <person name="Cheng J.F."/>
            <person name="Nolan M."/>
            <person name="Saunders E."/>
            <person name="Pitluck S."/>
            <person name="Held B."/>
            <person name="Goodwin L."/>
            <person name="Liolios K."/>
            <person name="Ovchinikova G."/>
            <person name="Ivanova N."/>
            <person name="Mavromatis K."/>
            <person name="Pati A."/>
            <person name="Chen A."/>
            <person name="Palaniappan K."/>
            <person name="Land M."/>
            <person name="Hauser L."/>
            <person name="Jeffries C.D."/>
            <person name="Detter J.C."/>
            <person name="Han C."/>
            <person name="Tapia R."/>
            <person name="Ngatchou-Djao O.D."/>
            <person name="Rohde M."/>
            <person name="Goker M."/>
            <person name="Spring S."/>
            <person name="Sikorski J."/>
            <person name="Woyke T."/>
            <person name="Bristow J."/>
            <person name="Eisen J.A."/>
            <person name="Markowitz V."/>
            <person name="Hugenholtz P."/>
            <person name="Klenk H.P."/>
            <person name="Kyrpides N.C."/>
        </authorList>
    </citation>
    <scope>NUCLEOTIDE SEQUENCE [LARGE SCALE GENOMIC DNA]</scope>
    <source>
        <strain evidence="4">ATCC 23168 / DSM 4126 / NBRC 15989 / NCIMB 1408 / VKM B-1430 / H-43</strain>
    </source>
</reference>
<dbReference type="PANTHER" id="PTHR44520">
    <property type="entry name" value="RESPONSE REGULATOR RCP1-RELATED"/>
    <property type="match status" value="1"/>
</dbReference>
<feature type="domain" description="Response regulatory" evidence="2">
    <location>
        <begin position="5"/>
        <end position="130"/>
    </location>
</feature>
<dbReference type="HOGENOM" id="CLU_000445_69_17_10"/>
<dbReference type="Proteomes" id="UP000008720">
    <property type="component" value="Chromosome"/>
</dbReference>
<keyword evidence="4" id="KW-1185">Reference proteome</keyword>
<evidence type="ECO:0000313" key="3">
    <source>
        <dbReference type="EMBL" id="ADR22296.1"/>
    </source>
</evidence>
<dbReference type="eggNOG" id="COG0745">
    <property type="taxonomic scope" value="Bacteria"/>
</dbReference>
<dbReference type="PANTHER" id="PTHR44520:SF2">
    <property type="entry name" value="RESPONSE REGULATOR RCP1"/>
    <property type="match status" value="1"/>
</dbReference>
<dbReference type="STRING" id="643867.Ftrac_2317"/>
<dbReference type="InterPro" id="IPR052893">
    <property type="entry name" value="TCS_response_regulator"/>
</dbReference>
<name>E4TLJ2_MARTH</name>
<feature type="modified residue" description="4-aspartylphosphate" evidence="1">
    <location>
        <position position="63"/>
    </location>
</feature>
<protein>
    <submittedName>
        <fullName evidence="3">Response regulator receiver protein</fullName>
    </submittedName>
</protein>
<dbReference type="PROSITE" id="PS50110">
    <property type="entry name" value="RESPONSE_REGULATORY"/>
    <property type="match status" value="1"/>
</dbReference>